<evidence type="ECO:0000313" key="1">
    <source>
        <dbReference type="EMBL" id="MCG4609815.1"/>
    </source>
</evidence>
<dbReference type="Gene3D" id="4.10.1060.50">
    <property type="match status" value="1"/>
</dbReference>
<proteinExistence type="predicted"/>
<dbReference type="RefSeq" id="WP_191362514.1">
    <property type="nucleotide sequence ID" value="NZ_JAKNHQ010000002.1"/>
</dbReference>
<comment type="caution">
    <text evidence="1">The sequence shown here is derived from an EMBL/GenBank/DDBJ whole genome shotgun (WGS) entry which is preliminary data.</text>
</comment>
<accession>A0ABS9MGA4</accession>
<keyword evidence="2" id="KW-1185">Reference proteome</keyword>
<sequence length="121" mass="13085">MGLFEDVVVNAKEAVNAVGKKAGQMVDISKLRLSAADLNNEISKRFEALGRVIYDAKKTGNDSADLADECITTIDDLYEQLDAVNDQISALRSKVICKKCGAENPAEACYCNMCGSKFDAQ</sequence>
<dbReference type="EMBL" id="JAKNHQ010000002">
    <property type="protein sequence ID" value="MCG4609815.1"/>
    <property type="molecule type" value="Genomic_DNA"/>
</dbReference>
<name>A0ABS9MGA4_9FIRM</name>
<dbReference type="InterPro" id="IPR038587">
    <property type="entry name" value="Ribosomal_eL40_sf"/>
</dbReference>
<dbReference type="Proteomes" id="UP001298681">
    <property type="component" value="Unassembled WGS sequence"/>
</dbReference>
<protein>
    <submittedName>
        <fullName evidence="1">Zinc ribbon domain-containing protein</fullName>
    </submittedName>
</protein>
<organism evidence="1 2">
    <name type="scientific">Anaeromassilibacillus senegalensis</name>
    <dbReference type="NCBI Taxonomy" id="1673717"/>
    <lineage>
        <taxon>Bacteria</taxon>
        <taxon>Bacillati</taxon>
        <taxon>Bacillota</taxon>
        <taxon>Clostridia</taxon>
        <taxon>Eubacteriales</taxon>
        <taxon>Acutalibacteraceae</taxon>
        <taxon>Anaeromassilibacillus</taxon>
    </lineage>
</organism>
<reference evidence="1 2" key="1">
    <citation type="submission" date="2022-01" db="EMBL/GenBank/DDBJ databases">
        <title>Collection of gut derived symbiotic bacterial strains cultured from healthy donors.</title>
        <authorList>
            <person name="Lin H."/>
            <person name="Kohout C."/>
            <person name="Waligurski E."/>
            <person name="Pamer E.G."/>
        </authorList>
    </citation>
    <scope>NUCLEOTIDE SEQUENCE [LARGE SCALE GENOMIC DNA]</scope>
    <source>
        <strain evidence="1 2">DFI.7.58</strain>
    </source>
</reference>
<gene>
    <name evidence="1" type="ORF">L0P57_02495</name>
</gene>
<evidence type="ECO:0000313" key="2">
    <source>
        <dbReference type="Proteomes" id="UP001298681"/>
    </source>
</evidence>